<comment type="similarity">
    <text evidence="3 8">Belongs to the methylenetetrahydrofolate reductase family.</text>
</comment>
<dbReference type="Proteomes" id="UP000274843">
    <property type="component" value="Unassembled WGS sequence"/>
</dbReference>
<sequence length="300" mass="32778">MAHVFLSALEENTVTGSFLENSSALAHRIGELVAAAAYEVIPLKGADQKVLEVPRATPLTITCSPKFGLRRTLEHVASASAQGFRVVPHLAARMVKDEKALRSFVSTVVGLGVDELFVIGGDAEEPVGEFTSACEVLESLARFDHGLRRIGVGCYPEGHPKIDEAELIRVLRDKQESAHYMVSQLCFDAASLTRWIDTIRSADVRLPLRIGLAAPIKTARLLELSMKIGVGQSVRYLQKQHGMMRSLLLGRSYAPERLLSAMGGHLTEPAAGIEGLHMFTFNQLDVTVEWQRRLAARLGA</sequence>
<dbReference type="GO" id="GO:0071949">
    <property type="term" value="F:FAD binding"/>
    <property type="evidence" value="ECO:0007669"/>
    <property type="project" value="TreeGrafter"/>
</dbReference>
<dbReference type="AlphaFoldDB" id="A0A3N2H7N1"/>
<accession>A0A3N2H7N1</accession>
<evidence type="ECO:0000256" key="1">
    <source>
        <dbReference type="ARBA" id="ARBA00001974"/>
    </source>
</evidence>
<dbReference type="InterPro" id="IPR029041">
    <property type="entry name" value="FAD-linked_oxidoreductase-like"/>
</dbReference>
<dbReference type="PANTHER" id="PTHR45754">
    <property type="entry name" value="METHYLENETETRAHYDROFOLATE REDUCTASE"/>
    <property type="match status" value="1"/>
</dbReference>
<dbReference type="GO" id="GO:0005829">
    <property type="term" value="C:cytosol"/>
    <property type="evidence" value="ECO:0007669"/>
    <property type="project" value="TreeGrafter"/>
</dbReference>
<evidence type="ECO:0000256" key="2">
    <source>
        <dbReference type="ARBA" id="ARBA00004777"/>
    </source>
</evidence>
<dbReference type="Gene3D" id="3.20.20.220">
    <property type="match status" value="1"/>
</dbReference>
<evidence type="ECO:0000313" key="10">
    <source>
        <dbReference type="Proteomes" id="UP000274843"/>
    </source>
</evidence>
<dbReference type="UniPathway" id="UPA00193"/>
<evidence type="ECO:0000313" key="9">
    <source>
        <dbReference type="EMBL" id="ROS44320.1"/>
    </source>
</evidence>
<keyword evidence="10" id="KW-1185">Reference proteome</keyword>
<dbReference type="SUPFAM" id="SSF51730">
    <property type="entry name" value="FAD-linked oxidoreductase"/>
    <property type="match status" value="1"/>
</dbReference>
<keyword evidence="5 8" id="KW-0274">FAD</keyword>
<protein>
    <recommendedName>
        <fullName evidence="8">Methylenetetrahydrofolate reductase</fullName>
    </recommendedName>
</protein>
<comment type="pathway">
    <text evidence="2 8">One-carbon metabolism; tetrahydrofolate interconversion.</text>
</comment>
<keyword evidence="6 8" id="KW-0560">Oxidoreductase</keyword>
<dbReference type="GO" id="GO:0106312">
    <property type="term" value="F:methylenetetrahydrofolate reductase (NADH) activity"/>
    <property type="evidence" value="ECO:0007669"/>
    <property type="project" value="UniProtKB-EC"/>
</dbReference>
<evidence type="ECO:0000256" key="8">
    <source>
        <dbReference type="RuleBase" id="RU003862"/>
    </source>
</evidence>
<gene>
    <name evidence="9" type="ORF">EDD35_6756</name>
</gene>
<name>A0A3N2H7N1_9PSEU</name>
<proteinExistence type="inferred from homology"/>
<evidence type="ECO:0000256" key="5">
    <source>
        <dbReference type="ARBA" id="ARBA00022827"/>
    </source>
</evidence>
<evidence type="ECO:0000256" key="4">
    <source>
        <dbReference type="ARBA" id="ARBA00022630"/>
    </source>
</evidence>
<reference evidence="9 10" key="1">
    <citation type="submission" date="2018-11" db="EMBL/GenBank/DDBJ databases">
        <title>Sequencing the genomes of 1000 actinobacteria strains.</title>
        <authorList>
            <person name="Klenk H.-P."/>
        </authorList>
    </citation>
    <scope>NUCLEOTIDE SEQUENCE [LARGE SCALE GENOMIC DNA]</scope>
    <source>
        <strain evidence="9 10">DSM 44348</strain>
    </source>
</reference>
<comment type="cofactor">
    <cofactor evidence="1 8">
        <name>FAD</name>
        <dbReference type="ChEBI" id="CHEBI:57692"/>
    </cofactor>
</comment>
<comment type="caution">
    <text evidence="9">The sequence shown here is derived from an EMBL/GenBank/DDBJ whole genome shotgun (WGS) entry which is preliminary data.</text>
</comment>
<dbReference type="GO" id="GO:0009086">
    <property type="term" value="P:methionine biosynthetic process"/>
    <property type="evidence" value="ECO:0007669"/>
    <property type="project" value="TreeGrafter"/>
</dbReference>
<evidence type="ECO:0000256" key="7">
    <source>
        <dbReference type="ARBA" id="ARBA00048628"/>
    </source>
</evidence>
<organism evidence="9 10">
    <name type="scientific">Amycolatopsis thermoflava</name>
    <dbReference type="NCBI Taxonomy" id="84480"/>
    <lineage>
        <taxon>Bacteria</taxon>
        <taxon>Bacillati</taxon>
        <taxon>Actinomycetota</taxon>
        <taxon>Actinomycetes</taxon>
        <taxon>Pseudonocardiales</taxon>
        <taxon>Pseudonocardiaceae</taxon>
        <taxon>Amycolatopsis</taxon>
        <taxon>Amycolatopsis methanolica group</taxon>
    </lineage>
</organism>
<evidence type="ECO:0000256" key="6">
    <source>
        <dbReference type="ARBA" id="ARBA00023002"/>
    </source>
</evidence>
<dbReference type="PANTHER" id="PTHR45754:SF3">
    <property type="entry name" value="METHYLENETETRAHYDROFOLATE REDUCTASE (NADPH)"/>
    <property type="match status" value="1"/>
</dbReference>
<dbReference type="GO" id="GO:0035999">
    <property type="term" value="P:tetrahydrofolate interconversion"/>
    <property type="evidence" value="ECO:0007669"/>
    <property type="project" value="UniProtKB-UniPathway"/>
</dbReference>
<keyword evidence="4 8" id="KW-0285">Flavoprotein</keyword>
<evidence type="ECO:0000256" key="3">
    <source>
        <dbReference type="ARBA" id="ARBA00006743"/>
    </source>
</evidence>
<dbReference type="InterPro" id="IPR003171">
    <property type="entry name" value="Mehydrof_redctse-like"/>
</dbReference>
<dbReference type="Pfam" id="PF02219">
    <property type="entry name" value="MTHFR"/>
    <property type="match status" value="1"/>
</dbReference>
<dbReference type="EMBL" id="RKHY01000001">
    <property type="protein sequence ID" value="ROS44320.1"/>
    <property type="molecule type" value="Genomic_DNA"/>
</dbReference>
<comment type="catalytic activity">
    <reaction evidence="7">
        <text>(6S)-5-methyl-5,6,7,8-tetrahydrofolate + NAD(+) = (6R)-5,10-methylene-5,6,7,8-tetrahydrofolate + NADH + H(+)</text>
        <dbReference type="Rhea" id="RHEA:19821"/>
        <dbReference type="ChEBI" id="CHEBI:15378"/>
        <dbReference type="ChEBI" id="CHEBI:15636"/>
        <dbReference type="ChEBI" id="CHEBI:18608"/>
        <dbReference type="ChEBI" id="CHEBI:57540"/>
        <dbReference type="ChEBI" id="CHEBI:57945"/>
        <dbReference type="EC" id="1.5.1.54"/>
    </reaction>
    <physiologicalReaction direction="right-to-left" evidence="7">
        <dbReference type="Rhea" id="RHEA:19823"/>
    </physiologicalReaction>
</comment>